<dbReference type="AlphaFoldDB" id="A0A9W8DY73"/>
<evidence type="ECO:0000259" key="8">
    <source>
        <dbReference type="Pfam" id="PF05010"/>
    </source>
</evidence>
<evidence type="ECO:0000256" key="4">
    <source>
        <dbReference type="ARBA" id="ARBA00022553"/>
    </source>
</evidence>
<dbReference type="PANTHER" id="PTHR13924">
    <property type="entry name" value="TRANSFORMING ACIDIC COILED-COIL CONTAINING PROTEIN 1/2"/>
    <property type="match status" value="1"/>
</dbReference>
<evidence type="ECO:0000313" key="10">
    <source>
        <dbReference type="Proteomes" id="UP001150925"/>
    </source>
</evidence>
<keyword evidence="3" id="KW-0963">Cytoplasm</keyword>
<evidence type="ECO:0000256" key="5">
    <source>
        <dbReference type="ARBA" id="ARBA00023054"/>
    </source>
</evidence>
<comment type="subcellular location">
    <subcellularLocation>
        <location evidence="1">Cytoplasm</location>
        <location evidence="1">Cytoskeleton</location>
    </subcellularLocation>
</comment>
<accession>A0A9W8DY73</accession>
<evidence type="ECO:0000256" key="7">
    <source>
        <dbReference type="SAM" id="Coils"/>
    </source>
</evidence>
<dbReference type="InterPro" id="IPR007707">
    <property type="entry name" value="TACC_C"/>
</dbReference>
<dbReference type="EMBL" id="JANBPY010004120">
    <property type="protein sequence ID" value="KAJ1949104.1"/>
    <property type="molecule type" value="Genomic_DNA"/>
</dbReference>
<name>A0A9W8DY73_9FUNG</name>
<dbReference type="GO" id="GO:0007052">
    <property type="term" value="P:mitotic spindle organization"/>
    <property type="evidence" value="ECO:0007669"/>
    <property type="project" value="InterPro"/>
</dbReference>
<proteinExistence type="inferred from homology"/>
<dbReference type="FunFam" id="1.20.5.1700:FF:000001">
    <property type="entry name" value="Transforming acidic coiled-coil-containing protein 1 isoform 2"/>
    <property type="match status" value="1"/>
</dbReference>
<protein>
    <recommendedName>
        <fullName evidence="8">Transforming acidic coiled-coil-containing protein C-terminal domain-containing protein</fullName>
    </recommendedName>
</protein>
<reference evidence="9" key="1">
    <citation type="submission" date="2022-07" db="EMBL/GenBank/DDBJ databases">
        <title>Phylogenomic reconstructions and comparative analyses of Kickxellomycotina fungi.</title>
        <authorList>
            <person name="Reynolds N.K."/>
            <person name="Stajich J.E."/>
            <person name="Barry K."/>
            <person name="Grigoriev I.V."/>
            <person name="Crous P."/>
            <person name="Smith M.E."/>
        </authorList>
    </citation>
    <scope>NUCLEOTIDE SEQUENCE</scope>
    <source>
        <strain evidence="9">RSA 1196</strain>
    </source>
</reference>
<organism evidence="9 10">
    <name type="scientific">Dispira parvispora</name>
    <dbReference type="NCBI Taxonomy" id="1520584"/>
    <lineage>
        <taxon>Eukaryota</taxon>
        <taxon>Fungi</taxon>
        <taxon>Fungi incertae sedis</taxon>
        <taxon>Zoopagomycota</taxon>
        <taxon>Kickxellomycotina</taxon>
        <taxon>Dimargaritomycetes</taxon>
        <taxon>Dimargaritales</taxon>
        <taxon>Dimargaritaceae</taxon>
        <taxon>Dispira</taxon>
    </lineage>
</organism>
<evidence type="ECO:0000256" key="2">
    <source>
        <dbReference type="ARBA" id="ARBA00009423"/>
    </source>
</evidence>
<feature type="domain" description="Transforming acidic coiled-coil-containing protein C-terminal" evidence="8">
    <location>
        <begin position="3"/>
        <end position="96"/>
    </location>
</feature>
<dbReference type="GO" id="GO:0005856">
    <property type="term" value="C:cytoskeleton"/>
    <property type="evidence" value="ECO:0007669"/>
    <property type="project" value="UniProtKB-SubCell"/>
</dbReference>
<feature type="coiled-coil region" evidence="7">
    <location>
        <begin position="7"/>
        <end position="84"/>
    </location>
</feature>
<dbReference type="InterPro" id="IPR039915">
    <property type="entry name" value="TACC"/>
</dbReference>
<dbReference type="PANTHER" id="PTHR13924:SF10">
    <property type="entry name" value="TRANSFORMING ACIDIC COILED-COIL PROTEIN, ISOFORM K"/>
    <property type="match status" value="1"/>
</dbReference>
<comment type="similarity">
    <text evidence="2">Belongs to the TACC family.</text>
</comment>
<dbReference type="Gene3D" id="1.20.5.1700">
    <property type="match status" value="1"/>
</dbReference>
<comment type="caution">
    <text evidence="9">The sequence shown here is derived from an EMBL/GenBank/DDBJ whole genome shotgun (WGS) entry which is preliminary data.</text>
</comment>
<keyword evidence="6" id="KW-0206">Cytoskeleton</keyword>
<dbReference type="GO" id="GO:0005737">
    <property type="term" value="C:cytoplasm"/>
    <property type="evidence" value="ECO:0007669"/>
    <property type="project" value="TreeGrafter"/>
</dbReference>
<dbReference type="Pfam" id="PF05010">
    <property type="entry name" value="TACC_C"/>
    <property type="match status" value="1"/>
</dbReference>
<keyword evidence="10" id="KW-1185">Reference proteome</keyword>
<evidence type="ECO:0000256" key="1">
    <source>
        <dbReference type="ARBA" id="ARBA00004245"/>
    </source>
</evidence>
<sequence>DEFDKLTQSSAAEIELLKENIKIAEQNFETLKGHAEKKIQEANEEINKVRAQKDKEVSLMRVQISKAESKIKTLEASIETKTKENADLMGICDDLIAKMGG</sequence>
<gene>
    <name evidence="9" type="ORF">IWQ62_006789</name>
</gene>
<dbReference type="OrthoDB" id="10255048at2759"/>
<feature type="non-terminal residue" evidence="9">
    <location>
        <position position="1"/>
    </location>
</feature>
<keyword evidence="5 7" id="KW-0175">Coiled coil</keyword>
<evidence type="ECO:0000313" key="9">
    <source>
        <dbReference type="EMBL" id="KAJ1949104.1"/>
    </source>
</evidence>
<evidence type="ECO:0000256" key="3">
    <source>
        <dbReference type="ARBA" id="ARBA00022490"/>
    </source>
</evidence>
<evidence type="ECO:0000256" key="6">
    <source>
        <dbReference type="ARBA" id="ARBA00023212"/>
    </source>
</evidence>
<keyword evidence="4" id="KW-0597">Phosphoprotein</keyword>
<dbReference type="Proteomes" id="UP001150925">
    <property type="component" value="Unassembled WGS sequence"/>
</dbReference>